<evidence type="ECO:0000259" key="2">
    <source>
        <dbReference type="Pfam" id="PF10091"/>
    </source>
</evidence>
<organism evidence="3 4">
    <name type="scientific">Bacteroides cellulosilyticus</name>
    <dbReference type="NCBI Taxonomy" id="246787"/>
    <lineage>
        <taxon>Bacteria</taxon>
        <taxon>Pseudomonadati</taxon>
        <taxon>Bacteroidota</taxon>
        <taxon>Bacteroidia</taxon>
        <taxon>Bacteroidales</taxon>
        <taxon>Bacteroidaceae</taxon>
        <taxon>Bacteroides</taxon>
    </lineage>
</organism>
<feature type="chain" id="PRO_5019469441" description="Glycoamylase-like domain-containing protein" evidence="1">
    <location>
        <begin position="19"/>
        <end position="445"/>
    </location>
</feature>
<dbReference type="AlphaFoldDB" id="A0A412IE65"/>
<sequence length="445" mass="50820">MKTVAIILMMMVFSPISACTDSDVENTRLKIEDKPFLTQDPTTLESLSDDEFLERIQYDYTRRCLAVKDKDCTIERDGFRVGLLCIAVQNGWMERSAAINEVLWYLRQFAVAKTVNGIMPRTFSRTTGDISDEIYGQFGRPYDVVGTAFMAATLLYIVRPFFDLESDGEQEIRLLCNKICDRIDWNFAYNEQEKCFYWFKNGSHAENFDGKALKGEMDETFFMHFLVLGSSGWRHGTEAYAEYTKHIFVDTQYGFKYYSTRPTAKLGYLVQPHIWLDLRNVTDAFCRQNGLGYYESVVHAIHAQIAYAKHNPASYPLYGDVFGFYDTMDPVAGKWIEKGVPKENEIEDGTISVDAAISAIAFCPEAAIKCLRTLYKEYGKQGFYTKQGIATSVNIPTGKISPFFSDNFFPPLNVMLIENYRSGMCWKLAAKSPELKKTMKSIGFN</sequence>
<accession>A0A412IE65</accession>
<protein>
    <recommendedName>
        <fullName evidence="2">Glycoamylase-like domain-containing protein</fullName>
    </recommendedName>
</protein>
<evidence type="ECO:0000313" key="4">
    <source>
        <dbReference type="Proteomes" id="UP000283341"/>
    </source>
</evidence>
<name>A0A412IE65_9BACE</name>
<dbReference type="Pfam" id="PF10091">
    <property type="entry name" value="Glycoamylase"/>
    <property type="match status" value="1"/>
</dbReference>
<reference evidence="3 4" key="1">
    <citation type="submission" date="2018-08" db="EMBL/GenBank/DDBJ databases">
        <title>A genome reference for cultivated species of the human gut microbiota.</title>
        <authorList>
            <person name="Zou Y."/>
            <person name="Xue W."/>
            <person name="Luo G."/>
        </authorList>
    </citation>
    <scope>NUCLEOTIDE SEQUENCE [LARGE SCALE GENOMIC DNA]</scope>
    <source>
        <strain evidence="3 4">AF22-3AC</strain>
    </source>
</reference>
<gene>
    <name evidence="3" type="ORF">DWX97_16985</name>
</gene>
<feature type="domain" description="Glycoamylase-like" evidence="2">
    <location>
        <begin position="217"/>
        <end position="432"/>
    </location>
</feature>
<feature type="signal peptide" evidence="1">
    <location>
        <begin position="1"/>
        <end position="18"/>
    </location>
</feature>
<dbReference type="InterPro" id="IPR019282">
    <property type="entry name" value="Glycoamylase-like_cons_dom"/>
</dbReference>
<dbReference type="RefSeq" id="WP_118403124.1">
    <property type="nucleotide sequence ID" value="NZ_JADNFX010000019.1"/>
</dbReference>
<dbReference type="EMBL" id="QRVJ01000016">
    <property type="protein sequence ID" value="RGS35153.1"/>
    <property type="molecule type" value="Genomic_DNA"/>
</dbReference>
<keyword evidence="1" id="KW-0732">Signal</keyword>
<comment type="caution">
    <text evidence="3">The sequence shown here is derived from an EMBL/GenBank/DDBJ whole genome shotgun (WGS) entry which is preliminary data.</text>
</comment>
<dbReference type="Proteomes" id="UP000283341">
    <property type="component" value="Unassembled WGS sequence"/>
</dbReference>
<dbReference type="Gene3D" id="1.50.10.140">
    <property type="match status" value="1"/>
</dbReference>
<evidence type="ECO:0000256" key="1">
    <source>
        <dbReference type="SAM" id="SignalP"/>
    </source>
</evidence>
<proteinExistence type="predicted"/>
<evidence type="ECO:0000313" key="3">
    <source>
        <dbReference type="EMBL" id="RGS35153.1"/>
    </source>
</evidence>